<sequence length="352" mass="40883">MAIAILAVIAGAQGWEDMENYGIAKQEWLSEFLELPHGIPSDDTFRRVFERIDPKSLQKCLQKWVQSIMNSIQGEIIPIDGKTLRGSYDRNKGQSALHTVTAWASQQGLVLGQVKVEDHSNEITAIPALIELLDITGSIITIDAMGTQTSIVEQIRERKADYILTLKANHPTLFSQVQQWFTDTRTQGWDGIDHDYYKTVTKGHHRTEKRYVWAIPVAAMGELYQQQQWSGLQTIVVVERIRHLWNKTTHDIQFYLTSLPPNAQFLCYAIRTHWSIENNLHWKLDVTFREDQCRIRSEYSPQNFALLRRLALNVLHQEKTFKRSLRQKMKQAAMNNNYMMTVLNTFYQADFR</sequence>
<dbReference type="Proteomes" id="UP000003781">
    <property type="component" value="Unassembled WGS sequence"/>
</dbReference>
<gene>
    <name evidence="3" type="ORF">CY0110_01465</name>
    <name evidence="4" type="ORF">CY0110_01525</name>
</gene>
<evidence type="ECO:0000259" key="2">
    <source>
        <dbReference type="Pfam" id="PF13808"/>
    </source>
</evidence>
<comment type="caution">
    <text evidence="3">The sequence shown here is derived from an EMBL/GenBank/DDBJ whole genome shotgun (WGS) entry which is preliminary data.</text>
</comment>
<dbReference type="InterPro" id="IPR032806">
    <property type="entry name" value="YbfD_N"/>
</dbReference>
<proteinExistence type="predicted"/>
<dbReference type="EMBL" id="AAXW01000043">
    <property type="protein sequence ID" value="EAZ89482.1"/>
    <property type="molecule type" value="Genomic_DNA"/>
</dbReference>
<dbReference type="InterPro" id="IPR047647">
    <property type="entry name" value="ISAs1_transpos"/>
</dbReference>
<evidence type="ECO:0000313" key="3">
    <source>
        <dbReference type="EMBL" id="EAZ89470.1"/>
    </source>
</evidence>
<dbReference type="Pfam" id="PF13808">
    <property type="entry name" value="DDE_Tnp_1_assoc"/>
    <property type="match status" value="1"/>
</dbReference>
<accession>A3IVJ5</accession>
<reference evidence="3 5" key="1">
    <citation type="submission" date="2007-03" db="EMBL/GenBank/DDBJ databases">
        <authorList>
            <person name="Stal L."/>
            <person name="Ferriera S."/>
            <person name="Johnson J."/>
            <person name="Kravitz S."/>
            <person name="Beeson K."/>
            <person name="Sutton G."/>
            <person name="Rogers Y.-H."/>
            <person name="Friedman R."/>
            <person name="Frazier M."/>
            <person name="Venter J.C."/>
        </authorList>
    </citation>
    <scope>NUCLEOTIDE SEQUENCE [LARGE SCALE GENOMIC DNA]</scope>
    <source>
        <strain evidence="3 5">CCY0110</strain>
    </source>
</reference>
<dbReference type="NCBIfam" id="NF033564">
    <property type="entry name" value="transpos_ISAs1"/>
    <property type="match status" value="1"/>
</dbReference>
<dbReference type="PANTHER" id="PTHR30298">
    <property type="entry name" value="H REPEAT-ASSOCIATED PREDICTED TRANSPOSASE"/>
    <property type="match status" value="1"/>
</dbReference>
<dbReference type="InterPro" id="IPR002559">
    <property type="entry name" value="Transposase_11"/>
</dbReference>
<dbReference type="Pfam" id="PF01609">
    <property type="entry name" value="DDE_Tnp_1"/>
    <property type="match status" value="1"/>
</dbReference>
<keyword evidence="5" id="KW-1185">Reference proteome</keyword>
<organism evidence="3 5">
    <name type="scientific">Crocosphaera chwakensis CCY0110</name>
    <dbReference type="NCBI Taxonomy" id="391612"/>
    <lineage>
        <taxon>Bacteria</taxon>
        <taxon>Bacillati</taxon>
        <taxon>Cyanobacteriota</taxon>
        <taxon>Cyanophyceae</taxon>
        <taxon>Oscillatoriophycideae</taxon>
        <taxon>Chroococcales</taxon>
        <taxon>Aphanothecaceae</taxon>
        <taxon>Crocosphaera</taxon>
        <taxon>Crocosphaera chwakensis</taxon>
    </lineage>
</organism>
<feature type="domain" description="Transposase IS4-like" evidence="1">
    <location>
        <begin position="75"/>
        <end position="313"/>
    </location>
</feature>
<dbReference type="EMBL" id="AAXW01000043">
    <property type="protein sequence ID" value="EAZ89470.1"/>
    <property type="molecule type" value="Genomic_DNA"/>
</dbReference>
<dbReference type="GO" id="GO:0004803">
    <property type="term" value="F:transposase activity"/>
    <property type="evidence" value="ECO:0007669"/>
    <property type="project" value="InterPro"/>
</dbReference>
<name>A3IVJ5_9CHRO</name>
<dbReference type="GO" id="GO:0006313">
    <property type="term" value="P:DNA transposition"/>
    <property type="evidence" value="ECO:0007669"/>
    <property type="project" value="InterPro"/>
</dbReference>
<dbReference type="AlphaFoldDB" id="A3IVJ5"/>
<evidence type="ECO:0000313" key="5">
    <source>
        <dbReference type="Proteomes" id="UP000003781"/>
    </source>
</evidence>
<dbReference type="PANTHER" id="PTHR30298:SF0">
    <property type="entry name" value="PROTEIN YBFL-RELATED"/>
    <property type="match status" value="1"/>
</dbReference>
<dbReference type="InterPro" id="IPR051698">
    <property type="entry name" value="Transposase_11-like"/>
</dbReference>
<dbReference type="GO" id="GO:0003677">
    <property type="term" value="F:DNA binding"/>
    <property type="evidence" value="ECO:0007669"/>
    <property type="project" value="InterPro"/>
</dbReference>
<feature type="domain" description="H repeat-associated protein N-terminal" evidence="2">
    <location>
        <begin position="1"/>
        <end position="65"/>
    </location>
</feature>
<dbReference type="eggNOG" id="COG5433">
    <property type="taxonomic scope" value="Bacteria"/>
</dbReference>
<evidence type="ECO:0000313" key="4">
    <source>
        <dbReference type="EMBL" id="EAZ89482.1"/>
    </source>
</evidence>
<protein>
    <submittedName>
        <fullName evidence="3">Transposase (IS4)</fullName>
    </submittedName>
</protein>
<evidence type="ECO:0000259" key="1">
    <source>
        <dbReference type="Pfam" id="PF01609"/>
    </source>
</evidence>